<keyword evidence="2" id="KW-0902">Two-component regulatory system</keyword>
<feature type="modified residue" description="4-aspartylphosphate" evidence="6">
    <location>
        <position position="52"/>
    </location>
</feature>
<dbReference type="InterPro" id="IPR001867">
    <property type="entry name" value="OmpR/PhoB-type_DNA-bd"/>
</dbReference>
<dbReference type="Pfam" id="PF00072">
    <property type="entry name" value="Response_reg"/>
    <property type="match status" value="1"/>
</dbReference>
<dbReference type="AlphaFoldDB" id="E2ZBV6"/>
<keyword evidence="11" id="KW-1185">Reference proteome</keyword>
<dbReference type="Gene3D" id="6.10.250.690">
    <property type="match status" value="1"/>
</dbReference>
<dbReference type="SMART" id="SM00448">
    <property type="entry name" value="REC"/>
    <property type="match status" value="1"/>
</dbReference>
<keyword evidence="4 7" id="KW-0238">DNA-binding</keyword>
<dbReference type="Pfam" id="PF00486">
    <property type="entry name" value="Trans_reg_C"/>
    <property type="match status" value="1"/>
</dbReference>
<dbReference type="GO" id="GO:0000156">
    <property type="term" value="F:phosphorelay response regulator activity"/>
    <property type="evidence" value="ECO:0007669"/>
    <property type="project" value="TreeGrafter"/>
</dbReference>
<dbReference type="InterPro" id="IPR001789">
    <property type="entry name" value="Sig_transdc_resp-reg_receiver"/>
</dbReference>
<dbReference type="SMART" id="SM00862">
    <property type="entry name" value="Trans_reg_C"/>
    <property type="match status" value="1"/>
</dbReference>
<dbReference type="PANTHER" id="PTHR48111">
    <property type="entry name" value="REGULATOR OF RPOS"/>
    <property type="match status" value="1"/>
</dbReference>
<dbReference type="Gene3D" id="1.10.10.10">
    <property type="entry name" value="Winged helix-like DNA-binding domain superfamily/Winged helix DNA-binding domain"/>
    <property type="match status" value="1"/>
</dbReference>
<proteinExistence type="predicted"/>
<evidence type="ECO:0000259" key="8">
    <source>
        <dbReference type="PROSITE" id="PS50110"/>
    </source>
</evidence>
<evidence type="ECO:0000256" key="1">
    <source>
        <dbReference type="ARBA" id="ARBA00022553"/>
    </source>
</evidence>
<evidence type="ECO:0000259" key="9">
    <source>
        <dbReference type="PROSITE" id="PS51755"/>
    </source>
</evidence>
<dbReference type="InterPro" id="IPR036388">
    <property type="entry name" value="WH-like_DNA-bd_sf"/>
</dbReference>
<evidence type="ECO:0000256" key="3">
    <source>
        <dbReference type="ARBA" id="ARBA00023015"/>
    </source>
</evidence>
<protein>
    <submittedName>
        <fullName evidence="10">Response regulator receiver domain protein</fullName>
    </submittedName>
</protein>
<dbReference type="CDD" id="cd17574">
    <property type="entry name" value="REC_OmpR"/>
    <property type="match status" value="1"/>
</dbReference>
<comment type="caution">
    <text evidence="10">The sequence shown here is derived from an EMBL/GenBank/DDBJ whole genome shotgun (WGS) entry which is preliminary data.</text>
</comment>
<dbReference type="GO" id="GO:0032993">
    <property type="term" value="C:protein-DNA complex"/>
    <property type="evidence" value="ECO:0007669"/>
    <property type="project" value="TreeGrafter"/>
</dbReference>
<organism evidence="10 11">
    <name type="scientific">Megasphaera micronuciformis F0359</name>
    <dbReference type="NCBI Taxonomy" id="706434"/>
    <lineage>
        <taxon>Bacteria</taxon>
        <taxon>Bacillati</taxon>
        <taxon>Bacillota</taxon>
        <taxon>Negativicutes</taxon>
        <taxon>Veillonellales</taxon>
        <taxon>Veillonellaceae</taxon>
        <taxon>Megasphaera</taxon>
    </lineage>
</organism>
<feature type="DNA-binding region" description="OmpR/PhoB-type" evidence="7">
    <location>
        <begin position="131"/>
        <end position="229"/>
    </location>
</feature>
<dbReference type="EMBL" id="AECS01000036">
    <property type="protein sequence ID" value="EFQ04334.1"/>
    <property type="molecule type" value="Genomic_DNA"/>
</dbReference>
<feature type="domain" description="Response regulatory" evidence="8">
    <location>
        <begin position="3"/>
        <end position="116"/>
    </location>
</feature>
<keyword evidence="1 6" id="KW-0597">Phosphoprotein</keyword>
<dbReference type="Gene3D" id="3.40.50.2300">
    <property type="match status" value="1"/>
</dbReference>
<dbReference type="GO" id="GO:0005829">
    <property type="term" value="C:cytosol"/>
    <property type="evidence" value="ECO:0007669"/>
    <property type="project" value="TreeGrafter"/>
</dbReference>
<dbReference type="InterPro" id="IPR016032">
    <property type="entry name" value="Sig_transdc_resp-reg_C-effctor"/>
</dbReference>
<reference evidence="10 11" key="1">
    <citation type="submission" date="2010-08" db="EMBL/GenBank/DDBJ databases">
        <authorList>
            <person name="Weinstock G."/>
            <person name="Sodergren E."/>
            <person name="Clifton S."/>
            <person name="Fulton L."/>
            <person name="Fulton B."/>
            <person name="Courtney L."/>
            <person name="Fronick C."/>
            <person name="Harrison M."/>
            <person name="Strong C."/>
            <person name="Farmer C."/>
            <person name="Delahaunty K."/>
            <person name="Markovic C."/>
            <person name="Hall O."/>
            <person name="Minx P."/>
            <person name="Tomlinson C."/>
            <person name="Mitreva M."/>
            <person name="Hou S."/>
            <person name="Chen J."/>
            <person name="Wollam A."/>
            <person name="Pepin K.H."/>
            <person name="Johnson M."/>
            <person name="Bhonagiri V."/>
            <person name="Zhang X."/>
            <person name="Suruliraj S."/>
            <person name="Warren W."/>
            <person name="Chinwalla A."/>
            <person name="Mardis E.R."/>
            <person name="Wilson R.K."/>
        </authorList>
    </citation>
    <scope>NUCLEOTIDE SEQUENCE [LARGE SCALE GENOMIC DNA]</scope>
    <source>
        <strain evidence="10 11">F0359</strain>
    </source>
</reference>
<dbReference type="PROSITE" id="PS51755">
    <property type="entry name" value="OMPR_PHOB"/>
    <property type="match status" value="1"/>
</dbReference>
<evidence type="ECO:0000256" key="6">
    <source>
        <dbReference type="PROSITE-ProRule" id="PRU00169"/>
    </source>
</evidence>
<dbReference type="PANTHER" id="PTHR48111:SF26">
    <property type="entry name" value="STAGE 0 SPORULATION PROTEIN A HOMOLOG"/>
    <property type="match status" value="1"/>
</dbReference>
<dbReference type="STRING" id="706434.HMPREF9429_00938"/>
<evidence type="ECO:0000313" key="10">
    <source>
        <dbReference type="EMBL" id="EFQ04334.1"/>
    </source>
</evidence>
<dbReference type="InterPro" id="IPR039420">
    <property type="entry name" value="WalR-like"/>
</dbReference>
<gene>
    <name evidence="10" type="ORF">HMPREF9429_00938</name>
</gene>
<dbReference type="FunFam" id="1.10.10.10:FF:000018">
    <property type="entry name" value="DNA-binding response regulator ResD"/>
    <property type="match status" value="1"/>
</dbReference>
<evidence type="ECO:0000256" key="5">
    <source>
        <dbReference type="ARBA" id="ARBA00023163"/>
    </source>
</evidence>
<dbReference type="SUPFAM" id="SSF46894">
    <property type="entry name" value="C-terminal effector domain of the bipartite response regulators"/>
    <property type="match status" value="1"/>
</dbReference>
<dbReference type="GO" id="GO:0006355">
    <property type="term" value="P:regulation of DNA-templated transcription"/>
    <property type="evidence" value="ECO:0007669"/>
    <property type="project" value="InterPro"/>
</dbReference>
<evidence type="ECO:0000313" key="11">
    <source>
        <dbReference type="Proteomes" id="UP000003195"/>
    </source>
</evidence>
<evidence type="ECO:0000256" key="7">
    <source>
        <dbReference type="PROSITE-ProRule" id="PRU01091"/>
    </source>
</evidence>
<feature type="domain" description="OmpR/PhoB-type" evidence="9">
    <location>
        <begin position="131"/>
        <end position="229"/>
    </location>
</feature>
<dbReference type="HOGENOM" id="CLU_000445_30_4_9"/>
<dbReference type="eggNOG" id="COG0745">
    <property type="taxonomic scope" value="Bacteria"/>
</dbReference>
<keyword evidence="5" id="KW-0804">Transcription</keyword>
<dbReference type="PROSITE" id="PS50110">
    <property type="entry name" value="RESPONSE_REGULATORY"/>
    <property type="match status" value="1"/>
</dbReference>
<name>E2ZBV6_9FIRM</name>
<dbReference type="OrthoDB" id="25887at2"/>
<dbReference type="SUPFAM" id="SSF52172">
    <property type="entry name" value="CheY-like"/>
    <property type="match status" value="1"/>
</dbReference>
<sequence length="229" mass="25978">MKHILLIEDDLAIAELERDYLEADGFEITIETDGQKGLESALTENYDLLLVDVMLPGKDGFQIVREVRKKKDIPILMISAKREDIDKIRGLGLGADDYISKPFSPSELVARVKAHSARYERLIAKADKSLASFIEVGSLEIQPEGHRVFIRGKEISLTHKEFELLLFLARNRGIVFSKDALFERVWGLDAVGDTATVMVHVNRLREKLEKDPSKPEFIETVWGVGYRLK</sequence>
<evidence type="ECO:0000256" key="4">
    <source>
        <dbReference type="ARBA" id="ARBA00023125"/>
    </source>
</evidence>
<evidence type="ECO:0000256" key="2">
    <source>
        <dbReference type="ARBA" id="ARBA00023012"/>
    </source>
</evidence>
<dbReference type="GO" id="GO:0000976">
    <property type="term" value="F:transcription cis-regulatory region binding"/>
    <property type="evidence" value="ECO:0007669"/>
    <property type="project" value="TreeGrafter"/>
</dbReference>
<dbReference type="CDD" id="cd00383">
    <property type="entry name" value="trans_reg_C"/>
    <property type="match status" value="1"/>
</dbReference>
<keyword evidence="3" id="KW-0805">Transcription regulation</keyword>
<dbReference type="InterPro" id="IPR011006">
    <property type="entry name" value="CheY-like_superfamily"/>
</dbReference>
<accession>E2ZBV6</accession>
<dbReference type="Proteomes" id="UP000003195">
    <property type="component" value="Unassembled WGS sequence"/>
</dbReference>
<dbReference type="RefSeq" id="WP_006941971.1">
    <property type="nucleotide sequence ID" value="NZ_GL538208.1"/>
</dbReference>
<dbReference type="FunFam" id="3.40.50.2300:FF:000001">
    <property type="entry name" value="DNA-binding response regulator PhoB"/>
    <property type="match status" value="1"/>
</dbReference>